<sequence>MALQLNGFEVESPSPIAQAIRPVEYRIEAVLELKEFQSPRARKGARNPPNACPLDDHLVRAA</sequence>
<protein>
    <submittedName>
        <fullName evidence="2">Uncharacterized protein</fullName>
    </submittedName>
</protein>
<organism evidence="2 3">
    <name type="scientific">Planctomicrobium piriforme</name>
    <dbReference type="NCBI Taxonomy" id="1576369"/>
    <lineage>
        <taxon>Bacteria</taxon>
        <taxon>Pseudomonadati</taxon>
        <taxon>Planctomycetota</taxon>
        <taxon>Planctomycetia</taxon>
        <taxon>Planctomycetales</taxon>
        <taxon>Planctomycetaceae</taxon>
        <taxon>Planctomicrobium</taxon>
    </lineage>
</organism>
<proteinExistence type="predicted"/>
<gene>
    <name evidence="2" type="ORF">SAMN05421753_12024</name>
</gene>
<dbReference type="Proteomes" id="UP000199518">
    <property type="component" value="Unassembled WGS sequence"/>
</dbReference>
<name>A0A1I3R6P5_9PLAN</name>
<evidence type="ECO:0000313" key="2">
    <source>
        <dbReference type="EMBL" id="SFJ42008.1"/>
    </source>
</evidence>
<dbReference type="AlphaFoldDB" id="A0A1I3R6P5"/>
<reference evidence="3" key="1">
    <citation type="submission" date="2016-10" db="EMBL/GenBank/DDBJ databases">
        <authorList>
            <person name="Varghese N."/>
            <person name="Submissions S."/>
        </authorList>
    </citation>
    <scope>NUCLEOTIDE SEQUENCE [LARGE SCALE GENOMIC DNA]</scope>
    <source>
        <strain evidence="3">DSM 26348</strain>
    </source>
</reference>
<feature type="region of interest" description="Disordered" evidence="1">
    <location>
        <begin position="39"/>
        <end position="62"/>
    </location>
</feature>
<evidence type="ECO:0000313" key="3">
    <source>
        <dbReference type="Proteomes" id="UP000199518"/>
    </source>
</evidence>
<evidence type="ECO:0000256" key="1">
    <source>
        <dbReference type="SAM" id="MobiDB-lite"/>
    </source>
</evidence>
<dbReference type="EMBL" id="FOQD01000020">
    <property type="protein sequence ID" value="SFJ42008.1"/>
    <property type="molecule type" value="Genomic_DNA"/>
</dbReference>
<keyword evidence="3" id="KW-1185">Reference proteome</keyword>
<accession>A0A1I3R6P5</accession>